<keyword evidence="3" id="KW-1185">Reference proteome</keyword>
<dbReference type="EMBL" id="JACGWS010000013">
    <property type="protein sequence ID" value="MBC8756654.1"/>
    <property type="molecule type" value="Genomic_DNA"/>
</dbReference>
<feature type="transmembrane region" description="Helical" evidence="1">
    <location>
        <begin position="79"/>
        <end position="97"/>
    </location>
</feature>
<organism evidence="2 3">
    <name type="scientific">Kordia aestuariivivens</name>
    <dbReference type="NCBI Taxonomy" id="2759037"/>
    <lineage>
        <taxon>Bacteria</taxon>
        <taxon>Pseudomonadati</taxon>
        <taxon>Bacteroidota</taxon>
        <taxon>Flavobacteriia</taxon>
        <taxon>Flavobacteriales</taxon>
        <taxon>Flavobacteriaceae</taxon>
        <taxon>Kordia</taxon>
    </lineage>
</organism>
<keyword evidence="1" id="KW-0472">Membrane</keyword>
<evidence type="ECO:0000313" key="2">
    <source>
        <dbReference type="EMBL" id="MBC8756654.1"/>
    </source>
</evidence>
<gene>
    <name evidence="2" type="ORF">H2O64_18420</name>
</gene>
<reference evidence="2 3" key="1">
    <citation type="submission" date="2020-07" db="EMBL/GenBank/DDBJ databases">
        <title>Description of Kordia aestuariivivens sp. nov., isolated from a tidal flat.</title>
        <authorList>
            <person name="Park S."/>
            <person name="Yoon J.-H."/>
        </authorList>
    </citation>
    <scope>NUCLEOTIDE SEQUENCE [LARGE SCALE GENOMIC DNA]</scope>
    <source>
        <strain evidence="2 3">YSTF-M3</strain>
    </source>
</reference>
<evidence type="ECO:0000256" key="1">
    <source>
        <dbReference type="SAM" id="Phobius"/>
    </source>
</evidence>
<dbReference type="Proteomes" id="UP000619238">
    <property type="component" value="Unassembled WGS sequence"/>
</dbReference>
<comment type="caution">
    <text evidence="2">The sequence shown here is derived from an EMBL/GenBank/DDBJ whole genome shotgun (WGS) entry which is preliminary data.</text>
</comment>
<name>A0ABR7QDM5_9FLAO</name>
<keyword evidence="1" id="KW-0812">Transmembrane</keyword>
<dbReference type="RefSeq" id="WP_187563697.1">
    <property type="nucleotide sequence ID" value="NZ_JACGWS010000013.1"/>
</dbReference>
<keyword evidence="1" id="KW-1133">Transmembrane helix</keyword>
<feature type="transmembrane region" description="Helical" evidence="1">
    <location>
        <begin position="7"/>
        <end position="26"/>
    </location>
</feature>
<protein>
    <submittedName>
        <fullName evidence="2">Uncharacterized protein</fullName>
    </submittedName>
</protein>
<accession>A0ABR7QDM5</accession>
<feature type="transmembrane region" description="Helical" evidence="1">
    <location>
        <begin position="117"/>
        <end position="137"/>
    </location>
</feature>
<proteinExistence type="predicted"/>
<feature type="transmembrane region" description="Helical" evidence="1">
    <location>
        <begin position="38"/>
        <end position="58"/>
    </location>
</feature>
<sequence>MRFLKISTILFGVFSFLVLSYLSYLILTQDNSRGAPLLVYVLFVLACIATILNLYYHYKSFYFYRRKKQQQLHKTFSKFLWIGPICFSAFLLFLFGLTVYDIIRFSRLGFSYDIKQFITGFVLLLFGIIGFLEASLLKKRIKQFNTERTIKDEIDDIGTLKN</sequence>
<evidence type="ECO:0000313" key="3">
    <source>
        <dbReference type="Proteomes" id="UP000619238"/>
    </source>
</evidence>